<dbReference type="PANTHER" id="PTHR12599:SF0">
    <property type="entry name" value="PTERIN-4-ALPHA-CARBINOLAMINE DEHYDRATASE"/>
    <property type="match status" value="1"/>
</dbReference>
<dbReference type="Pfam" id="PF01329">
    <property type="entry name" value="Pterin_4a"/>
    <property type="match status" value="1"/>
</dbReference>
<dbReference type="Proteomes" id="UP000655420">
    <property type="component" value="Unassembled WGS sequence"/>
</dbReference>
<accession>A0A8J7M3V6</accession>
<dbReference type="AlphaFoldDB" id="A0A8J7M3V6"/>
<dbReference type="EMBL" id="JAEHHL010000001">
    <property type="protein sequence ID" value="MBK0397620.1"/>
    <property type="molecule type" value="Genomic_DNA"/>
</dbReference>
<dbReference type="GO" id="GO:0008124">
    <property type="term" value="F:4-alpha-hydroxytetrahydrobiopterin dehydratase activity"/>
    <property type="evidence" value="ECO:0007669"/>
    <property type="project" value="UniProtKB-UniRule"/>
</dbReference>
<keyword evidence="6" id="KW-1185">Reference proteome</keyword>
<dbReference type="EC" id="4.2.1.96" evidence="4"/>
<reference evidence="5" key="1">
    <citation type="submission" date="2020-12" db="EMBL/GenBank/DDBJ databases">
        <title>Bacterial taxonomy.</title>
        <authorList>
            <person name="Pan X."/>
        </authorList>
    </citation>
    <scope>NUCLEOTIDE SEQUENCE</scope>
    <source>
        <strain evidence="5">M0105</strain>
    </source>
</reference>
<evidence type="ECO:0000313" key="6">
    <source>
        <dbReference type="Proteomes" id="UP000655420"/>
    </source>
</evidence>
<organism evidence="5 6">
    <name type="scientific">Thermohalobaculum xanthum</name>
    <dbReference type="NCBI Taxonomy" id="2753746"/>
    <lineage>
        <taxon>Bacteria</taxon>
        <taxon>Pseudomonadati</taxon>
        <taxon>Pseudomonadota</taxon>
        <taxon>Alphaproteobacteria</taxon>
        <taxon>Rhodobacterales</taxon>
        <taxon>Paracoccaceae</taxon>
        <taxon>Thermohalobaculum</taxon>
    </lineage>
</organism>
<evidence type="ECO:0000256" key="1">
    <source>
        <dbReference type="ARBA" id="ARBA00001554"/>
    </source>
</evidence>
<comment type="similarity">
    <text evidence="2 4">Belongs to the pterin-4-alpha-carbinolamine dehydratase family.</text>
</comment>
<dbReference type="InterPro" id="IPR001533">
    <property type="entry name" value="Pterin_deHydtase"/>
</dbReference>
<dbReference type="SUPFAM" id="SSF55248">
    <property type="entry name" value="PCD-like"/>
    <property type="match status" value="1"/>
</dbReference>
<dbReference type="CDD" id="cd00914">
    <property type="entry name" value="PCD_DCoH_subfamily_b"/>
    <property type="match status" value="1"/>
</dbReference>
<dbReference type="Gene3D" id="3.30.1360.20">
    <property type="entry name" value="Transcriptional coactivator/pterin dehydratase"/>
    <property type="match status" value="1"/>
</dbReference>
<proteinExistence type="inferred from homology"/>
<dbReference type="PANTHER" id="PTHR12599">
    <property type="entry name" value="PTERIN-4-ALPHA-CARBINOLAMINE DEHYDRATASE"/>
    <property type="match status" value="1"/>
</dbReference>
<evidence type="ECO:0000256" key="3">
    <source>
        <dbReference type="ARBA" id="ARBA00023239"/>
    </source>
</evidence>
<name>A0A8J7M3V6_9RHOB</name>
<dbReference type="HAMAP" id="MF_00434">
    <property type="entry name" value="Pterin_4_alpha"/>
    <property type="match status" value="1"/>
</dbReference>
<evidence type="ECO:0000313" key="5">
    <source>
        <dbReference type="EMBL" id="MBK0397620.1"/>
    </source>
</evidence>
<comment type="catalytic activity">
    <reaction evidence="1 4">
        <text>(4aS,6R)-4a-hydroxy-L-erythro-5,6,7,8-tetrahydrobiopterin = (6R)-L-erythro-6,7-dihydrobiopterin + H2O</text>
        <dbReference type="Rhea" id="RHEA:11920"/>
        <dbReference type="ChEBI" id="CHEBI:15377"/>
        <dbReference type="ChEBI" id="CHEBI:15642"/>
        <dbReference type="ChEBI" id="CHEBI:43120"/>
        <dbReference type="EC" id="4.2.1.96"/>
    </reaction>
</comment>
<evidence type="ECO:0000256" key="4">
    <source>
        <dbReference type="HAMAP-Rule" id="MF_00434"/>
    </source>
</evidence>
<protein>
    <recommendedName>
        <fullName evidence="4">Putative pterin-4-alpha-carbinolamine dehydratase</fullName>
        <shortName evidence="4">PHS</shortName>
        <ecNumber evidence="4">4.2.1.96</ecNumber>
    </recommendedName>
    <alternativeName>
        <fullName evidence="4">4-alpha-hydroxy-tetrahydropterin dehydratase</fullName>
    </alternativeName>
    <alternativeName>
        <fullName evidence="4">Pterin carbinolamine dehydratase</fullName>
        <shortName evidence="4">PCD</shortName>
    </alternativeName>
</protein>
<sequence length="96" mass="10848">MTTPDVPGELTDAGWSLSDDGTALRKTFRFKGFRDAMAWMTRAAFEAEQINHHPEWSNVYNRVDVRLTTHDTGGLTERDISLARRMERIAVLPKGG</sequence>
<dbReference type="GO" id="GO:0006729">
    <property type="term" value="P:tetrahydrobiopterin biosynthetic process"/>
    <property type="evidence" value="ECO:0007669"/>
    <property type="project" value="InterPro"/>
</dbReference>
<comment type="caution">
    <text evidence="5">The sequence shown here is derived from an EMBL/GenBank/DDBJ whole genome shotgun (WGS) entry which is preliminary data.</text>
</comment>
<dbReference type="InterPro" id="IPR036428">
    <property type="entry name" value="PCD_sf"/>
</dbReference>
<dbReference type="RefSeq" id="WP_200605571.1">
    <property type="nucleotide sequence ID" value="NZ_JAEHHL010000001.1"/>
</dbReference>
<evidence type="ECO:0000256" key="2">
    <source>
        <dbReference type="ARBA" id="ARBA00006472"/>
    </source>
</evidence>
<gene>
    <name evidence="5" type="ORF">H0I76_00320</name>
</gene>
<keyword evidence="3 4" id="KW-0456">Lyase</keyword>
<dbReference type="NCBIfam" id="NF002018">
    <property type="entry name" value="PRK00823.1-3"/>
    <property type="match status" value="1"/>
</dbReference>